<dbReference type="SUPFAM" id="SSF49373">
    <property type="entry name" value="Invasin/intimin cell-adhesion fragments"/>
    <property type="match status" value="2"/>
</dbReference>
<comment type="caution">
    <text evidence="11">The sequence shown here is derived from an EMBL/GenBank/DDBJ whole genome shotgun (WGS) entry which is preliminary data.</text>
</comment>
<comment type="similarity">
    <text evidence="1">Belongs to the glycosyl hydrolase 13 family.</text>
</comment>
<dbReference type="Gene3D" id="2.60.40.1080">
    <property type="match status" value="2"/>
</dbReference>
<evidence type="ECO:0000259" key="10">
    <source>
        <dbReference type="SMART" id="SM00642"/>
    </source>
</evidence>
<evidence type="ECO:0000256" key="9">
    <source>
        <dbReference type="ARBA" id="ARBA00031076"/>
    </source>
</evidence>
<evidence type="ECO:0000256" key="1">
    <source>
        <dbReference type="ARBA" id="ARBA00008061"/>
    </source>
</evidence>
<dbReference type="CDD" id="cd02860">
    <property type="entry name" value="E_set_Pullulanase"/>
    <property type="match status" value="1"/>
</dbReference>
<dbReference type="CDD" id="cd11341">
    <property type="entry name" value="AmyAc_Pullulanase_LD-like"/>
    <property type="match status" value="1"/>
</dbReference>
<dbReference type="Pfam" id="PF02922">
    <property type="entry name" value="CBM_48"/>
    <property type="match status" value="1"/>
</dbReference>
<sequence>MPEWTAFRYEGNDLGLTYTRAASTFKLWAPTAQQVSILIFDDEGCYDASGKVTEHEDGQKRSMTRDPDGIWSVQLEGDWAGHYYMYSFTHEDQHIAVAPDPYARAVSANGQRTAIIDLDTTNPVDWEEDVKPVFLRPADAVLYELHVRDFSSDPHADIPYKGKYLAFTASGLTDRGGNSIGVDHLVELGITHVHLLPVADYQTVDELAATTDAGSNAKLPYNWGYDPQHYNVPEGSYATDPRDPAVRIREFKALVHSLHRQGIRVVLDVVYNHTYSVDGGPFERVVPGYYYRYREDGTLSNGSGVGNELATERPMVRKFILDSLLYWAEEYHVDGFRFDLMGLIDTDTMNELTRELREQIDPAFLIYGEPWTGGDSPLERKTLKGTQRGQGFAVFNDHFRSAIKGDSDGLGKGFVTGADGKEHEIAMGVAGALDDFTSSPVESVNYVTAHDNLNLWDKIATTMYLRHDLGFPVWRDGQPVEGGSAESAVKAADPYRYVNADDVLDHEMVRRSLLSTGILLTSQGIPFLHAGDEILRSKAGDHNSYRSGDAVNTITWANKSRFRPVFDYYRGLIHLRRTHPAFRMMNAEQVRQHLRMMRAEGNVVAFTLEDGANQDSWNQIVVIYNGTGQQQRVSLPEGDWHIVVNDHQAGTDLIDTVSGTAMVERWSLMVLYDAEYAGGAEPAVIEIHSPRLVYSAGEIAGLRASVRDRFGNVVENASVTWSSSNPHIIAIQSDGTIHTGEAGEATISVQCGTITTECTLQVDDLHPERIEIIGESVMYTTRVSRFRALVLDQFGQPLQGMKIRWSSSHLEHAAVSTAGIVRALTPGSTQIMAEAGGIQASLNIKIHKSISRIVTLRYEREDQRYEGWDVWVWGTGMEDGAIPLERVGNAAEARFRVAPGLHHLGLIIRLNQWEAKDTCGDRYVDIGPEDGDVQILVHSGSDQMQVIRESDEEEDRNSA</sequence>
<keyword evidence="2" id="KW-0732">Signal</keyword>
<dbReference type="Gene3D" id="3.20.20.80">
    <property type="entry name" value="Glycosidases"/>
    <property type="match status" value="1"/>
</dbReference>
<feature type="domain" description="Glycosyl hydrolase family 13 catalytic" evidence="10">
    <location>
        <begin position="170"/>
        <end position="576"/>
    </location>
</feature>
<dbReference type="NCBIfam" id="TIGR02104">
    <property type="entry name" value="pulA_typeI"/>
    <property type="match status" value="1"/>
</dbReference>
<dbReference type="GO" id="GO:0051060">
    <property type="term" value="F:pullulanase activity"/>
    <property type="evidence" value="ECO:0007669"/>
    <property type="project" value="UniProtKB-EC"/>
</dbReference>
<keyword evidence="3" id="KW-0378">Hydrolase</keyword>
<dbReference type="SUPFAM" id="SSF81296">
    <property type="entry name" value="E set domains"/>
    <property type="match status" value="1"/>
</dbReference>
<dbReference type="InterPro" id="IPR013780">
    <property type="entry name" value="Glyco_hydro_b"/>
</dbReference>
<evidence type="ECO:0000256" key="8">
    <source>
        <dbReference type="ARBA" id="ARBA00029618"/>
    </source>
</evidence>
<dbReference type="SUPFAM" id="SSF51445">
    <property type="entry name" value="(Trans)glycosidases"/>
    <property type="match status" value="1"/>
</dbReference>
<dbReference type="SUPFAM" id="SSF49452">
    <property type="entry name" value="Starch-binding domain-like"/>
    <property type="match status" value="1"/>
</dbReference>
<dbReference type="InterPro" id="IPR049117">
    <property type="entry name" value="pulA_all-beta"/>
</dbReference>
<dbReference type="Pfam" id="PF00128">
    <property type="entry name" value="Alpha-amylase"/>
    <property type="match status" value="1"/>
</dbReference>
<evidence type="ECO:0000313" key="11">
    <source>
        <dbReference type="EMBL" id="KOY18263.1"/>
    </source>
</evidence>
<dbReference type="InterPro" id="IPR013784">
    <property type="entry name" value="Carb-bd-like_fold"/>
</dbReference>
<dbReference type="InterPro" id="IPR008964">
    <property type="entry name" value="Invasin/intimin_cell_adhesion"/>
</dbReference>
<dbReference type="InterPro" id="IPR013783">
    <property type="entry name" value="Ig-like_fold"/>
</dbReference>
<dbReference type="PANTHER" id="PTHR43002">
    <property type="entry name" value="GLYCOGEN DEBRANCHING ENZYME"/>
    <property type="match status" value="1"/>
</dbReference>
<dbReference type="Gene3D" id="2.60.40.1180">
    <property type="entry name" value="Golgi alpha-mannosidase II"/>
    <property type="match status" value="1"/>
</dbReference>
<dbReference type="GO" id="GO:0030246">
    <property type="term" value="F:carbohydrate binding"/>
    <property type="evidence" value="ECO:0007669"/>
    <property type="project" value="InterPro"/>
</dbReference>
<dbReference type="InterPro" id="IPR011840">
    <property type="entry name" value="PulA_typeI"/>
</dbReference>
<protein>
    <recommendedName>
        <fullName evidence="7">pullulanase</fullName>
        <ecNumber evidence="7">3.2.1.41</ecNumber>
    </recommendedName>
    <alternativeName>
        <fullName evidence="8">Alpha-dextrin endo-1,6-alpha-glucosidase</fullName>
    </alternativeName>
    <alternativeName>
        <fullName evidence="9">Pullulan 6-glucanohydrolase</fullName>
    </alternativeName>
</protein>
<dbReference type="InterPro" id="IPR004193">
    <property type="entry name" value="Glyco_hydro_13_N"/>
</dbReference>
<dbReference type="InterPro" id="IPR006047">
    <property type="entry name" value="GH13_cat_dom"/>
</dbReference>
<name>A0A0M9BSR9_9BACL</name>
<keyword evidence="12" id="KW-1185">Reference proteome</keyword>
<evidence type="ECO:0000256" key="7">
    <source>
        <dbReference type="ARBA" id="ARBA00024062"/>
    </source>
</evidence>
<organism evidence="11 12">
    <name type="scientific">Paenibacillus xylanivorans</name>
    <dbReference type="NCBI Taxonomy" id="1705561"/>
    <lineage>
        <taxon>Bacteria</taxon>
        <taxon>Bacillati</taxon>
        <taxon>Bacillota</taxon>
        <taxon>Bacilli</taxon>
        <taxon>Bacillales</taxon>
        <taxon>Paenibacillaceae</taxon>
        <taxon>Paenibacillus</taxon>
    </lineage>
</organism>
<dbReference type="Pfam" id="PF03714">
    <property type="entry name" value="PUD"/>
    <property type="match status" value="1"/>
</dbReference>
<dbReference type="AlphaFoldDB" id="A0A0M9BSR9"/>
<proteinExistence type="inferred from homology"/>
<dbReference type="OrthoDB" id="9761875at2"/>
<reference evidence="11 12" key="1">
    <citation type="submission" date="2015-08" db="EMBL/GenBank/DDBJ databases">
        <title>Draft genome sequence of cellulolytic and xylanolytic Paenibacillus sp. A59, isolated from a decaying forest soil from Patagonia, Argentina.</title>
        <authorList>
            <person name="Ghio S."/>
            <person name="Caceres A.M."/>
            <person name="Talia P."/>
            <person name="Grasso D."/>
            <person name="Campos E."/>
        </authorList>
    </citation>
    <scope>NUCLEOTIDE SEQUENCE [LARGE SCALE GENOMIC DNA]</scope>
    <source>
        <strain evidence="11 12">A59</strain>
    </source>
</reference>
<dbReference type="GO" id="GO:0005975">
    <property type="term" value="P:carbohydrate metabolic process"/>
    <property type="evidence" value="ECO:0007669"/>
    <property type="project" value="InterPro"/>
</dbReference>
<dbReference type="InterPro" id="IPR005323">
    <property type="entry name" value="CBM41_pullulanase"/>
</dbReference>
<dbReference type="Pfam" id="PF21653">
    <property type="entry name" value="pulA_all-beta"/>
    <property type="match status" value="1"/>
</dbReference>
<dbReference type="PATRIC" id="fig|1705561.3.peg.3115"/>
<evidence type="ECO:0000256" key="6">
    <source>
        <dbReference type="ARBA" id="ARBA00023965"/>
    </source>
</evidence>
<evidence type="ECO:0000256" key="4">
    <source>
        <dbReference type="ARBA" id="ARBA00022837"/>
    </source>
</evidence>
<dbReference type="RefSeq" id="WP_053779169.1">
    <property type="nucleotide sequence ID" value="NZ_LITU01000015.1"/>
</dbReference>
<keyword evidence="4" id="KW-0106">Calcium</keyword>
<gene>
    <name evidence="11" type="ORF">AMS66_01710</name>
</gene>
<dbReference type="InterPro" id="IPR017853">
    <property type="entry name" value="GH"/>
</dbReference>
<evidence type="ECO:0000256" key="5">
    <source>
        <dbReference type="ARBA" id="ARBA00023295"/>
    </source>
</evidence>
<evidence type="ECO:0000313" key="12">
    <source>
        <dbReference type="Proteomes" id="UP000037688"/>
    </source>
</evidence>
<keyword evidence="5" id="KW-0326">Glycosidase</keyword>
<dbReference type="EC" id="3.2.1.41" evidence="7"/>
<dbReference type="InterPro" id="IPR014756">
    <property type="entry name" value="Ig_E-set"/>
</dbReference>
<dbReference type="EMBL" id="LITU01000015">
    <property type="protein sequence ID" value="KOY18263.1"/>
    <property type="molecule type" value="Genomic_DNA"/>
</dbReference>
<dbReference type="SMART" id="SM00642">
    <property type="entry name" value="Aamy"/>
    <property type="match status" value="1"/>
</dbReference>
<comment type="catalytic activity">
    <reaction evidence="6">
        <text>Hydrolysis of (1-&gt;6)-alpha-D-glucosidic linkages in pullulan, amylopectin and glycogen, and in the alpha- and beta-limit dextrins of amylopectin and glycogen.</text>
        <dbReference type="EC" id="3.2.1.41"/>
    </reaction>
</comment>
<evidence type="ECO:0000256" key="3">
    <source>
        <dbReference type="ARBA" id="ARBA00022801"/>
    </source>
</evidence>
<evidence type="ECO:0000256" key="2">
    <source>
        <dbReference type="ARBA" id="ARBA00022729"/>
    </source>
</evidence>
<dbReference type="CDD" id="cd10315">
    <property type="entry name" value="CBM41_pullulanase"/>
    <property type="match status" value="1"/>
</dbReference>
<dbReference type="Proteomes" id="UP000037688">
    <property type="component" value="Unassembled WGS sequence"/>
</dbReference>
<accession>A0A0M9BSR9</accession>
<dbReference type="Gene3D" id="2.60.40.10">
    <property type="entry name" value="Immunoglobulins"/>
    <property type="match status" value="1"/>
</dbReference>
<dbReference type="Gene3D" id="2.60.40.1110">
    <property type="match status" value="1"/>
</dbReference>